<dbReference type="AlphaFoldDB" id="A0A1J8PP18"/>
<protein>
    <submittedName>
        <fullName evidence="1">Uncharacterized protein</fullName>
    </submittedName>
</protein>
<name>A0A1J8PP18_9AGAM</name>
<dbReference type="Proteomes" id="UP000183567">
    <property type="component" value="Unassembled WGS sequence"/>
</dbReference>
<organism evidence="1 2">
    <name type="scientific">Rhizopogon vesiculosus</name>
    <dbReference type="NCBI Taxonomy" id="180088"/>
    <lineage>
        <taxon>Eukaryota</taxon>
        <taxon>Fungi</taxon>
        <taxon>Dikarya</taxon>
        <taxon>Basidiomycota</taxon>
        <taxon>Agaricomycotina</taxon>
        <taxon>Agaricomycetes</taxon>
        <taxon>Agaricomycetidae</taxon>
        <taxon>Boletales</taxon>
        <taxon>Suillineae</taxon>
        <taxon>Rhizopogonaceae</taxon>
        <taxon>Rhizopogon</taxon>
    </lineage>
</organism>
<comment type="caution">
    <text evidence="1">The sequence shown here is derived from an EMBL/GenBank/DDBJ whole genome shotgun (WGS) entry which is preliminary data.</text>
</comment>
<proteinExistence type="predicted"/>
<sequence>MVLSQRADSIGNYAHQVLRQPYGWLCEAESTFCLP</sequence>
<accession>A0A1J8PP18</accession>
<keyword evidence="2" id="KW-1185">Reference proteome</keyword>
<gene>
    <name evidence="1" type="ORF">AZE42_01162</name>
</gene>
<evidence type="ECO:0000313" key="1">
    <source>
        <dbReference type="EMBL" id="OJA09539.1"/>
    </source>
</evidence>
<dbReference type="EMBL" id="LVVM01005878">
    <property type="protein sequence ID" value="OJA09539.1"/>
    <property type="molecule type" value="Genomic_DNA"/>
</dbReference>
<evidence type="ECO:0000313" key="2">
    <source>
        <dbReference type="Proteomes" id="UP000183567"/>
    </source>
</evidence>
<reference evidence="1 2" key="1">
    <citation type="submission" date="2016-03" db="EMBL/GenBank/DDBJ databases">
        <title>Comparative genomics of the ectomycorrhizal sister species Rhizopogon vinicolor and Rhizopogon vesiculosus (Basidiomycota: Boletales) reveals a divergence of the mating type B locus.</title>
        <authorList>
            <person name="Mujic A.B."/>
            <person name="Kuo A."/>
            <person name="Tritt A."/>
            <person name="Lipzen A."/>
            <person name="Chen C."/>
            <person name="Johnson J."/>
            <person name="Sharma A."/>
            <person name="Barry K."/>
            <person name="Grigoriev I.V."/>
            <person name="Spatafora J.W."/>
        </authorList>
    </citation>
    <scope>NUCLEOTIDE SEQUENCE [LARGE SCALE GENOMIC DNA]</scope>
    <source>
        <strain evidence="1 2">AM-OR11-056</strain>
    </source>
</reference>